<organism evidence="1 2">
    <name type="scientific">Acaulospora colombiana</name>
    <dbReference type="NCBI Taxonomy" id="27376"/>
    <lineage>
        <taxon>Eukaryota</taxon>
        <taxon>Fungi</taxon>
        <taxon>Fungi incertae sedis</taxon>
        <taxon>Mucoromycota</taxon>
        <taxon>Glomeromycotina</taxon>
        <taxon>Glomeromycetes</taxon>
        <taxon>Diversisporales</taxon>
        <taxon>Acaulosporaceae</taxon>
        <taxon>Acaulospora</taxon>
    </lineage>
</organism>
<proteinExistence type="predicted"/>
<accession>A0ACA9M9R5</accession>
<evidence type="ECO:0000313" key="1">
    <source>
        <dbReference type="EMBL" id="CAG8574487.1"/>
    </source>
</evidence>
<keyword evidence="2" id="KW-1185">Reference proteome</keyword>
<dbReference type="EMBL" id="CAJVPT010010901">
    <property type="protein sequence ID" value="CAG8574487.1"/>
    <property type="molecule type" value="Genomic_DNA"/>
</dbReference>
<gene>
    <name evidence="1" type="ORF">ACOLOM_LOCUS5730</name>
</gene>
<protein>
    <submittedName>
        <fullName evidence="1">5661_t:CDS:1</fullName>
    </submittedName>
</protein>
<dbReference type="Proteomes" id="UP000789525">
    <property type="component" value="Unassembled WGS sequence"/>
</dbReference>
<evidence type="ECO:0000313" key="2">
    <source>
        <dbReference type="Proteomes" id="UP000789525"/>
    </source>
</evidence>
<name>A0ACA9M9R5_9GLOM</name>
<comment type="caution">
    <text evidence="1">The sequence shown here is derived from an EMBL/GenBank/DDBJ whole genome shotgun (WGS) entry which is preliminary data.</text>
</comment>
<reference evidence="1" key="1">
    <citation type="submission" date="2021-06" db="EMBL/GenBank/DDBJ databases">
        <authorList>
            <person name="Kallberg Y."/>
            <person name="Tangrot J."/>
            <person name="Rosling A."/>
        </authorList>
    </citation>
    <scope>NUCLEOTIDE SEQUENCE</scope>
    <source>
        <strain evidence="1">CL356</strain>
    </source>
</reference>
<sequence length="356" mass="40173">MGNLLSTSIIKRRKTSKPTSVNSSNRRVRSHKRQNPSTTSSKFSSSSSFSSKHAKSISSLKSNSSNSSYHFIDGRRYLDNSSYHLPSDDKEIDRLTIQHYVARSILRSNYCAPVEIRLKNGAKVLDVGCGPGTWSLDMASEYPNSEFFGIDISPMYPQEIKPPNVEFKEANLLEGLPFNDNTFDFVVIRNMVTALSVDEWENKVLQELIRVCKPGGYIESTEFEIPGSNRGPISTKLCDTWITTMRSKRIDLTISSRVEQLYNNHKPASLDRVTHLKRQVPIGAWGNQIGNAMADDLIMLSKAVQPMMVPAWGITNEQYDEYLEEVKREFNEYKSSCNIHVVFGRKRSGGGGENRV</sequence>